<accession>A0A183DAV5</accession>
<dbReference type="EMBL" id="UYRT01012858">
    <property type="protein sequence ID" value="VDK52378.1"/>
    <property type="molecule type" value="Genomic_DNA"/>
</dbReference>
<dbReference type="InterPro" id="IPR005821">
    <property type="entry name" value="Ion_trans_dom"/>
</dbReference>
<protein>
    <submittedName>
        <fullName evidence="9">Ion_trans domain-containing protein</fullName>
    </submittedName>
</protein>
<dbReference type="PANTHER" id="PTHR46141">
    <property type="entry name" value="SODIUM LEAK CHANNEL NON-SELECTIVE PROTEIN"/>
    <property type="match status" value="1"/>
</dbReference>
<dbReference type="InterPro" id="IPR028823">
    <property type="entry name" value="NALCN"/>
</dbReference>
<dbReference type="GO" id="GO:0005261">
    <property type="term" value="F:monoatomic cation channel activity"/>
    <property type="evidence" value="ECO:0007669"/>
    <property type="project" value="InterPro"/>
</dbReference>
<dbReference type="Pfam" id="PF00520">
    <property type="entry name" value="Ion_trans"/>
    <property type="match status" value="1"/>
</dbReference>
<dbReference type="GO" id="GO:0032230">
    <property type="term" value="P:positive regulation of synaptic transmission, GABAergic"/>
    <property type="evidence" value="ECO:0007669"/>
    <property type="project" value="TreeGrafter"/>
</dbReference>
<reference evidence="9" key="1">
    <citation type="submission" date="2016-06" db="UniProtKB">
        <authorList>
            <consortium name="WormBaseParasite"/>
        </authorList>
    </citation>
    <scope>IDENTIFICATION</scope>
</reference>
<dbReference type="Gene3D" id="1.10.287.70">
    <property type="match status" value="1"/>
</dbReference>
<comment type="subcellular location">
    <subcellularLocation>
        <location evidence="1">Membrane</location>
        <topology evidence="1">Multi-pass membrane protein</topology>
    </subcellularLocation>
</comment>
<dbReference type="OrthoDB" id="10069766at2759"/>
<evidence type="ECO:0000256" key="3">
    <source>
        <dbReference type="ARBA" id="ARBA00022989"/>
    </source>
</evidence>
<evidence type="ECO:0000313" key="7">
    <source>
        <dbReference type="EMBL" id="VDK52378.1"/>
    </source>
</evidence>
<evidence type="ECO:0000259" key="6">
    <source>
        <dbReference type="Pfam" id="PF00520"/>
    </source>
</evidence>
<keyword evidence="4 5" id="KW-0472">Membrane</keyword>
<evidence type="ECO:0000313" key="8">
    <source>
        <dbReference type="Proteomes" id="UP000271098"/>
    </source>
</evidence>
<dbReference type="GO" id="GO:0005886">
    <property type="term" value="C:plasma membrane"/>
    <property type="evidence" value="ECO:0007669"/>
    <property type="project" value="TreeGrafter"/>
</dbReference>
<organism evidence="9">
    <name type="scientific">Gongylonema pulchrum</name>
    <dbReference type="NCBI Taxonomy" id="637853"/>
    <lineage>
        <taxon>Eukaryota</taxon>
        <taxon>Metazoa</taxon>
        <taxon>Ecdysozoa</taxon>
        <taxon>Nematoda</taxon>
        <taxon>Chromadorea</taxon>
        <taxon>Rhabditida</taxon>
        <taxon>Spirurina</taxon>
        <taxon>Spiruromorpha</taxon>
        <taxon>Spiruroidea</taxon>
        <taxon>Gongylonematidae</taxon>
        <taxon>Gongylonema</taxon>
    </lineage>
</organism>
<reference evidence="7 8" key="2">
    <citation type="submission" date="2018-11" db="EMBL/GenBank/DDBJ databases">
        <authorList>
            <consortium name="Pathogen Informatics"/>
        </authorList>
    </citation>
    <scope>NUCLEOTIDE SEQUENCE [LARGE SCALE GENOMIC DNA]</scope>
</reference>
<gene>
    <name evidence="7" type="ORF">GPUH_LOCUS5847</name>
</gene>
<dbReference type="AlphaFoldDB" id="A0A183DAV5"/>
<keyword evidence="3 5" id="KW-1133">Transmembrane helix</keyword>
<evidence type="ECO:0000256" key="5">
    <source>
        <dbReference type="SAM" id="Phobius"/>
    </source>
</evidence>
<dbReference type="GO" id="GO:0032224">
    <property type="term" value="P:positive regulation of synaptic transmission, cholinergic"/>
    <property type="evidence" value="ECO:0007669"/>
    <property type="project" value="TreeGrafter"/>
</dbReference>
<dbReference type="Proteomes" id="UP000271098">
    <property type="component" value="Unassembled WGS sequence"/>
</dbReference>
<keyword evidence="2 5" id="KW-0812">Transmembrane</keyword>
<evidence type="ECO:0000256" key="1">
    <source>
        <dbReference type="ARBA" id="ARBA00004141"/>
    </source>
</evidence>
<feature type="transmembrane region" description="Helical" evidence="5">
    <location>
        <begin position="29"/>
        <end position="55"/>
    </location>
</feature>
<sequence length="77" mass="8946">MFQIITQEGWTDVVVEILRTTNESMVPFVAIYFVGYHLFVTLVTIVLSLFVAVILDNLEMDEELKRIKQLKAREEVV</sequence>
<dbReference type="WBParaSite" id="GPUH_0000585401-mRNA-1">
    <property type="protein sequence ID" value="GPUH_0000585401-mRNA-1"/>
    <property type="gene ID" value="GPUH_0000585401"/>
</dbReference>
<feature type="domain" description="Ion transport" evidence="6">
    <location>
        <begin position="1"/>
        <end position="63"/>
    </location>
</feature>
<evidence type="ECO:0000256" key="4">
    <source>
        <dbReference type="ARBA" id="ARBA00023136"/>
    </source>
</evidence>
<keyword evidence="8" id="KW-1185">Reference proteome</keyword>
<proteinExistence type="predicted"/>
<evidence type="ECO:0000256" key="2">
    <source>
        <dbReference type="ARBA" id="ARBA00022692"/>
    </source>
</evidence>
<dbReference type="PANTHER" id="PTHR46141:SF1">
    <property type="entry name" value="SODIUM LEAK CHANNEL NALCN"/>
    <property type="match status" value="1"/>
</dbReference>
<name>A0A183DAV5_9BILA</name>
<evidence type="ECO:0000313" key="9">
    <source>
        <dbReference type="WBParaSite" id="GPUH_0000585401-mRNA-1"/>
    </source>
</evidence>